<sequence>MVFVVMQVAFQDFFTNSSIFNGLLNYLNIVEVYLFGTLETLSEPNRFTAGIFEDFDHFQLELLKAFLTILLLSLFLVFVSWKYYGADIYERFIKSSSSKEIEELKASVSKLKLPKEHTSRV</sequence>
<keyword evidence="3" id="KW-1185">Reference proteome</keyword>
<dbReference type="EMBL" id="JBDJPC010000002">
    <property type="protein sequence ID" value="KAL1513966.1"/>
    <property type="molecule type" value="Genomic_DNA"/>
</dbReference>
<keyword evidence="1" id="KW-1133">Transmembrane helix</keyword>
<evidence type="ECO:0000256" key="1">
    <source>
        <dbReference type="SAM" id="Phobius"/>
    </source>
</evidence>
<reference evidence="2 3" key="1">
    <citation type="submission" date="2024-05" db="EMBL/GenBank/DDBJ databases">
        <title>Genetic variation in Jamaican populations of the coffee berry borer (Hypothenemus hampei).</title>
        <authorList>
            <person name="Errbii M."/>
            <person name="Myrie A."/>
        </authorList>
    </citation>
    <scope>NUCLEOTIDE SEQUENCE [LARGE SCALE GENOMIC DNA]</scope>
    <source>
        <strain evidence="2">JA-Hopewell-2020-01-JO</strain>
        <tissue evidence="2">Whole body</tissue>
    </source>
</reference>
<keyword evidence="1" id="KW-0472">Membrane</keyword>
<accession>A0ABD1F8R4</accession>
<dbReference type="Proteomes" id="UP001566132">
    <property type="component" value="Unassembled WGS sequence"/>
</dbReference>
<evidence type="ECO:0000313" key="3">
    <source>
        <dbReference type="Proteomes" id="UP001566132"/>
    </source>
</evidence>
<evidence type="ECO:0000313" key="2">
    <source>
        <dbReference type="EMBL" id="KAL1513966.1"/>
    </source>
</evidence>
<dbReference type="AlphaFoldDB" id="A0ABD1F8R4"/>
<gene>
    <name evidence="2" type="ORF">ABEB36_003300</name>
</gene>
<protein>
    <submittedName>
        <fullName evidence="2">Uncharacterized protein</fullName>
    </submittedName>
</protein>
<name>A0ABD1F8R4_HYPHA</name>
<feature type="transmembrane region" description="Helical" evidence="1">
    <location>
        <begin position="65"/>
        <end position="84"/>
    </location>
</feature>
<keyword evidence="1" id="KW-0812">Transmembrane</keyword>
<comment type="caution">
    <text evidence="2">The sequence shown here is derived from an EMBL/GenBank/DDBJ whole genome shotgun (WGS) entry which is preliminary data.</text>
</comment>
<proteinExistence type="predicted"/>
<organism evidence="2 3">
    <name type="scientific">Hypothenemus hampei</name>
    <name type="common">Coffee berry borer</name>
    <dbReference type="NCBI Taxonomy" id="57062"/>
    <lineage>
        <taxon>Eukaryota</taxon>
        <taxon>Metazoa</taxon>
        <taxon>Ecdysozoa</taxon>
        <taxon>Arthropoda</taxon>
        <taxon>Hexapoda</taxon>
        <taxon>Insecta</taxon>
        <taxon>Pterygota</taxon>
        <taxon>Neoptera</taxon>
        <taxon>Endopterygota</taxon>
        <taxon>Coleoptera</taxon>
        <taxon>Polyphaga</taxon>
        <taxon>Cucujiformia</taxon>
        <taxon>Curculionidae</taxon>
        <taxon>Scolytinae</taxon>
        <taxon>Hypothenemus</taxon>
    </lineage>
</organism>